<dbReference type="InterPro" id="IPR013653">
    <property type="entry name" value="GCN5-like_dom"/>
</dbReference>
<reference evidence="4 5" key="1">
    <citation type="journal article" date="2017" name="Environ. Microbiol.">
        <title>Decay of the glycolytic pathway and adaptation to intranuclear parasitism within Enterocytozoonidae microsporidia.</title>
        <authorList>
            <person name="Wiredu Boakye D."/>
            <person name="Jaroenlak P."/>
            <person name="Prachumwat A."/>
            <person name="Williams T.A."/>
            <person name="Bateman K.S."/>
            <person name="Itsathitphaisarn O."/>
            <person name="Sritunyalucksana K."/>
            <person name="Paszkiewicz K.H."/>
            <person name="Moore K.A."/>
            <person name="Stentiford G.D."/>
            <person name="Williams B.A."/>
        </authorList>
    </citation>
    <scope>NUCLEOTIDE SEQUENCE [LARGE SCALE GENOMIC DNA]</scope>
    <source>
        <strain evidence="4 5">GB1</strain>
    </source>
</reference>
<dbReference type="InterPro" id="IPR000182">
    <property type="entry name" value="GNAT_dom"/>
</dbReference>
<protein>
    <submittedName>
        <fullName evidence="4">NAA20</fullName>
    </submittedName>
</protein>
<dbReference type="Proteomes" id="UP000192639">
    <property type="component" value="Unassembled WGS sequence"/>
</dbReference>
<name>A0A1Y1S9V7_9MICR</name>
<keyword evidence="5" id="KW-1185">Reference proteome</keyword>
<sequence>MFSYKKFLPEDIFMLDTCNLDSYCENYTLKYYLGYMVRNSRPFYAITYSNSSQEYYNNLTSGSAVYGYIFGFNISKWLKTEEGEFRKYDGYQIHALSTSFLTRRLGLGTRMVQLFVDNIENEFIKLFVRESNTRAVEFYRKNNFTVRRKVVNYYMKPEENAIEMVRSSHRIAAEKNVSYADVSDDE</sequence>
<dbReference type="VEuPathDB" id="MicrosporidiaDB:ECANGB1_1648"/>
<dbReference type="Gene3D" id="3.40.630.30">
    <property type="match status" value="1"/>
</dbReference>
<evidence type="ECO:0000313" key="5">
    <source>
        <dbReference type="Proteomes" id="UP000192639"/>
    </source>
</evidence>
<evidence type="ECO:0000256" key="1">
    <source>
        <dbReference type="ARBA" id="ARBA00022679"/>
    </source>
</evidence>
<gene>
    <name evidence="4" type="primary">NAA20</name>
    <name evidence="4" type="ORF">ECANGB1_1648</name>
</gene>
<keyword evidence="1" id="KW-0808">Transferase</keyword>
<dbReference type="PANTHER" id="PTHR45910">
    <property type="entry name" value="N-ALPHA-ACETYLTRANSFERASE 20"/>
    <property type="match status" value="1"/>
</dbReference>
<dbReference type="AlphaFoldDB" id="A0A1Y1S9V7"/>
<dbReference type="SUPFAM" id="SSF55729">
    <property type="entry name" value="Acyl-CoA N-acyltransferases (Nat)"/>
    <property type="match status" value="1"/>
</dbReference>
<dbReference type="InterPro" id="IPR051646">
    <property type="entry name" value="NatB_acetyltransferase_subunit"/>
</dbReference>
<feature type="domain" description="N-acetyltransferase" evidence="3">
    <location>
        <begin position="2"/>
        <end position="169"/>
    </location>
</feature>
<dbReference type="OrthoDB" id="10264728at2759"/>
<dbReference type="GO" id="GO:0031416">
    <property type="term" value="C:NatB complex"/>
    <property type="evidence" value="ECO:0007669"/>
    <property type="project" value="TreeGrafter"/>
</dbReference>
<comment type="caution">
    <text evidence="4">The sequence shown here is derived from an EMBL/GenBank/DDBJ whole genome shotgun (WGS) entry which is preliminary data.</text>
</comment>
<keyword evidence="2" id="KW-0012">Acyltransferase</keyword>
<dbReference type="InterPro" id="IPR016181">
    <property type="entry name" value="Acyl_CoA_acyltransferase"/>
</dbReference>
<dbReference type="EMBL" id="LWDP01000005">
    <property type="protein sequence ID" value="ORD94980.1"/>
    <property type="molecule type" value="Genomic_DNA"/>
</dbReference>
<dbReference type="PROSITE" id="PS51186">
    <property type="entry name" value="GNAT"/>
    <property type="match status" value="1"/>
</dbReference>
<dbReference type="GO" id="GO:0004596">
    <property type="term" value="F:protein-N-terminal amino-acid acetyltransferase activity"/>
    <property type="evidence" value="ECO:0007669"/>
    <property type="project" value="TreeGrafter"/>
</dbReference>
<accession>A0A1Y1S9V7</accession>
<dbReference type="Pfam" id="PF08445">
    <property type="entry name" value="FR47"/>
    <property type="match status" value="1"/>
</dbReference>
<organism evidence="4 5">
    <name type="scientific">Enterospora canceri</name>
    <dbReference type="NCBI Taxonomy" id="1081671"/>
    <lineage>
        <taxon>Eukaryota</taxon>
        <taxon>Fungi</taxon>
        <taxon>Fungi incertae sedis</taxon>
        <taxon>Microsporidia</taxon>
        <taxon>Enterocytozoonidae</taxon>
        <taxon>Enterospora</taxon>
    </lineage>
</organism>
<evidence type="ECO:0000313" key="4">
    <source>
        <dbReference type="EMBL" id="ORD94980.1"/>
    </source>
</evidence>
<dbReference type="PANTHER" id="PTHR45910:SF1">
    <property type="entry name" value="N-ALPHA-ACETYLTRANSFERASE 20"/>
    <property type="match status" value="1"/>
</dbReference>
<evidence type="ECO:0000256" key="2">
    <source>
        <dbReference type="ARBA" id="ARBA00023315"/>
    </source>
</evidence>
<evidence type="ECO:0000259" key="3">
    <source>
        <dbReference type="PROSITE" id="PS51186"/>
    </source>
</evidence>
<proteinExistence type="predicted"/>